<evidence type="ECO:0000259" key="4">
    <source>
        <dbReference type="Pfam" id="PF06925"/>
    </source>
</evidence>
<name>A0ABT1PB06_9ACTN</name>
<keyword evidence="6" id="KW-1185">Reference proteome</keyword>
<dbReference type="Pfam" id="PF13692">
    <property type="entry name" value="Glyco_trans_1_4"/>
    <property type="match status" value="1"/>
</dbReference>
<sequence length="355" mass="37659">MALRFVILSARMGAGHDMVAAELARRLARRGHRSETIDVLDLLPARLGVPLRTCYATVIRHVPVVYDAIYRTYFLPGGDGDTMPVVLPAARALRRRLAADPPDALVSTFHLGAQICGRLRDEGALRVPSAVVITDFAVHRQWVHPGNDTHLCPTPQTAEDVRRLGGRGALAVGPVVADAFHGLAGRGRASGRVPVLLSTGAWGVGSQLAETAALLGGDGWLPIVMCGRRRALRRRLDRVPGTVALGWVQDVPALMSSVAVLVMNAAGLTAAQALAAGVPVVSYRPIAGHGVHSVHRMAESGLCVLARTPWDLLRTLRELACDGPVRQARIDAGRALFTADAADVLADVALKGVPR</sequence>
<dbReference type="Pfam" id="PF06925">
    <property type="entry name" value="MGDG_synth"/>
    <property type="match status" value="1"/>
</dbReference>
<dbReference type="PANTHER" id="PTHR43025">
    <property type="entry name" value="MONOGALACTOSYLDIACYLGLYCEROL SYNTHASE"/>
    <property type="match status" value="1"/>
</dbReference>
<comment type="similarity">
    <text evidence="1">Belongs to the glycosyltransferase 28 family.</text>
</comment>
<dbReference type="InterPro" id="IPR009695">
    <property type="entry name" value="Diacylglyc_glucosyltr_N"/>
</dbReference>
<comment type="caution">
    <text evidence="5">The sequence shown here is derived from an EMBL/GenBank/DDBJ whole genome shotgun (WGS) entry which is preliminary data.</text>
</comment>
<gene>
    <name evidence="5" type="ORF">NON19_11020</name>
</gene>
<feature type="domain" description="Diacylglycerol glucosyltransferase N-terminal" evidence="4">
    <location>
        <begin position="16"/>
        <end position="165"/>
    </location>
</feature>
<keyword evidence="2 5" id="KW-0328">Glycosyltransferase</keyword>
<dbReference type="Gene3D" id="3.40.50.2000">
    <property type="entry name" value="Glycogen Phosphorylase B"/>
    <property type="match status" value="2"/>
</dbReference>
<dbReference type="RefSeq" id="WP_255926841.1">
    <property type="nucleotide sequence ID" value="NZ_JANFNH010000008.1"/>
</dbReference>
<evidence type="ECO:0000313" key="5">
    <source>
        <dbReference type="EMBL" id="MCQ4042549.1"/>
    </source>
</evidence>
<reference evidence="5 6" key="1">
    <citation type="submission" date="2022-06" db="EMBL/GenBank/DDBJ databases">
        <title>Draft genome sequence of type strain Streptomyces rubrisoli DSM 42083.</title>
        <authorList>
            <person name="Duangmal K."/>
            <person name="Klaysubun C."/>
        </authorList>
    </citation>
    <scope>NUCLEOTIDE SEQUENCE [LARGE SCALE GENOMIC DNA]</scope>
    <source>
        <strain evidence="5 6">DSM 42083</strain>
    </source>
</reference>
<dbReference type="EC" id="2.4.-.-" evidence="5"/>
<protein>
    <submittedName>
        <fullName evidence="5">Glycosyltransferase</fullName>
        <ecNumber evidence="5">2.4.-.-</ecNumber>
    </submittedName>
</protein>
<dbReference type="SUPFAM" id="SSF53756">
    <property type="entry name" value="UDP-Glycosyltransferase/glycogen phosphorylase"/>
    <property type="match status" value="1"/>
</dbReference>
<dbReference type="GO" id="GO:0016757">
    <property type="term" value="F:glycosyltransferase activity"/>
    <property type="evidence" value="ECO:0007669"/>
    <property type="project" value="UniProtKB-KW"/>
</dbReference>
<evidence type="ECO:0000313" key="6">
    <source>
        <dbReference type="Proteomes" id="UP001206206"/>
    </source>
</evidence>
<dbReference type="EMBL" id="JANFNH010000008">
    <property type="protein sequence ID" value="MCQ4042549.1"/>
    <property type="molecule type" value="Genomic_DNA"/>
</dbReference>
<evidence type="ECO:0000256" key="1">
    <source>
        <dbReference type="ARBA" id="ARBA00006962"/>
    </source>
</evidence>
<dbReference type="InterPro" id="IPR050519">
    <property type="entry name" value="Glycosyltransf_28_UgtP"/>
</dbReference>
<proteinExistence type="inferred from homology"/>
<dbReference type="Proteomes" id="UP001206206">
    <property type="component" value="Unassembled WGS sequence"/>
</dbReference>
<organism evidence="5 6">
    <name type="scientific">Streptantibioticus rubrisoli</name>
    <dbReference type="NCBI Taxonomy" id="1387313"/>
    <lineage>
        <taxon>Bacteria</taxon>
        <taxon>Bacillati</taxon>
        <taxon>Actinomycetota</taxon>
        <taxon>Actinomycetes</taxon>
        <taxon>Kitasatosporales</taxon>
        <taxon>Streptomycetaceae</taxon>
        <taxon>Streptantibioticus</taxon>
    </lineage>
</organism>
<accession>A0ABT1PB06</accession>
<evidence type="ECO:0000256" key="3">
    <source>
        <dbReference type="ARBA" id="ARBA00022679"/>
    </source>
</evidence>
<dbReference type="PANTHER" id="PTHR43025:SF3">
    <property type="entry name" value="MONOGALACTOSYLDIACYLGLYCEROL SYNTHASE 1, CHLOROPLASTIC"/>
    <property type="match status" value="1"/>
</dbReference>
<keyword evidence="3 5" id="KW-0808">Transferase</keyword>
<evidence type="ECO:0000256" key="2">
    <source>
        <dbReference type="ARBA" id="ARBA00022676"/>
    </source>
</evidence>